<dbReference type="Proteomes" id="UP000185388">
    <property type="component" value="Segment"/>
</dbReference>
<dbReference type="EMBL" id="KJ019138">
    <property type="protein sequence ID" value="AIX40325.1"/>
    <property type="molecule type" value="Genomic_DNA"/>
</dbReference>
<dbReference type="Proteomes" id="UP000185405">
    <property type="component" value="Segment"/>
</dbReference>
<evidence type="ECO:0000313" key="18">
    <source>
        <dbReference type="EMBL" id="AIX46661.1"/>
    </source>
</evidence>
<dbReference type="EMBL" id="KJ019135">
    <property type="protein sequence ID" value="AIX39688.1"/>
    <property type="molecule type" value="Genomic_DNA"/>
</dbReference>
<evidence type="ECO:0000313" key="10">
    <source>
        <dbReference type="EMBL" id="AIX35510.1"/>
    </source>
</evidence>
<dbReference type="EMBL" id="KJ019153">
    <property type="protein sequence ID" value="AIX44382.1"/>
    <property type="molecule type" value="Genomic_DNA"/>
</dbReference>
<dbReference type="Proteomes" id="UP000185409">
    <property type="component" value="Segment"/>
</dbReference>
<dbReference type="Proteomes" id="UP000185404">
    <property type="component" value="Segment"/>
</dbReference>
<dbReference type="Proteomes" id="UP000185392">
    <property type="component" value="Segment"/>
</dbReference>
<evidence type="ECO:0000313" key="1">
    <source>
        <dbReference type="EMBL" id="AIX14356.1"/>
    </source>
</evidence>
<evidence type="ECO:0000313" key="5">
    <source>
        <dbReference type="EMBL" id="AIX20852.1"/>
    </source>
</evidence>
<evidence type="ECO:0000313" key="16">
    <source>
        <dbReference type="EMBL" id="AIX45306.1"/>
    </source>
</evidence>
<evidence type="ECO:0000313" key="20">
    <source>
        <dbReference type="Proteomes" id="UP000185388"/>
    </source>
</evidence>
<dbReference type="EMBL" id="KJ019084">
    <property type="protein sequence ID" value="AIX27323.1"/>
    <property type="molecule type" value="Genomic_DNA"/>
</dbReference>
<evidence type="ECO:0000313" key="4">
    <source>
        <dbReference type="EMBL" id="AIX17185.1"/>
    </source>
</evidence>
<dbReference type="EMBL" id="KJ019137">
    <property type="protein sequence ID" value="AIX40117.1"/>
    <property type="molecule type" value="Genomic_DNA"/>
</dbReference>
<dbReference type="Proteomes" id="UP000033004">
    <property type="component" value="Segment"/>
</dbReference>
<evidence type="ECO:0000313" key="21">
    <source>
        <dbReference type="Proteomes" id="UP000185397"/>
    </source>
</evidence>
<evidence type="ECO:0000313" key="2">
    <source>
        <dbReference type="EMBL" id="AIX15221.1"/>
    </source>
</evidence>
<evidence type="ECO:0000313" key="8">
    <source>
        <dbReference type="EMBL" id="AIX27323.1"/>
    </source>
</evidence>
<dbReference type="Proteomes" id="UP000185399">
    <property type="component" value="Segment"/>
</dbReference>
<dbReference type="EMBL" id="KJ019039">
    <property type="protein sequence ID" value="AIX17185.1"/>
    <property type="molecule type" value="Genomic_DNA"/>
</dbReference>
<dbReference type="EMBL" id="KJ019163">
    <property type="protein sequence ID" value="AIX46661.1"/>
    <property type="molecule type" value="Genomic_DNA"/>
</dbReference>
<dbReference type="Proteomes" id="UP000185390">
    <property type="component" value="Segment"/>
</dbReference>
<evidence type="ECO:0000313" key="3">
    <source>
        <dbReference type="EMBL" id="AIX15867.1"/>
    </source>
</evidence>
<evidence type="ECO:0000313" key="12">
    <source>
        <dbReference type="EMBL" id="AIX39688.1"/>
    </source>
</evidence>
<name>A0A0E3EWR4_9CAUD</name>
<dbReference type="Proteomes" id="UP000185408">
    <property type="component" value="Segment"/>
</dbReference>
<dbReference type="Proteomes" id="UP000185396">
    <property type="component" value="Segment"/>
</dbReference>
<dbReference type="EMBL" id="KJ019068">
    <property type="protein sequence ID" value="AIX23856.1"/>
    <property type="molecule type" value="Genomic_DNA"/>
</dbReference>
<evidence type="ECO:0000313" key="17">
    <source>
        <dbReference type="EMBL" id="AIX45513.1"/>
    </source>
</evidence>
<protein>
    <submittedName>
        <fullName evidence="4">Uncharacterized protein</fullName>
    </submittedName>
</protein>
<dbReference type="EMBL" id="KJ019087">
    <property type="protein sequence ID" value="AIX28098.1"/>
    <property type="molecule type" value="Genomic_DNA"/>
</dbReference>
<dbReference type="EMBL" id="KJ019076">
    <property type="protein sequence ID" value="AIX25606.1"/>
    <property type="molecule type" value="Genomic_DNA"/>
</dbReference>
<dbReference type="EMBL" id="KJ019055">
    <property type="protein sequence ID" value="AIX20852.1"/>
    <property type="molecule type" value="Genomic_DNA"/>
</dbReference>
<evidence type="ECO:0000313" key="6">
    <source>
        <dbReference type="EMBL" id="AIX23856.1"/>
    </source>
</evidence>
<dbReference type="Proteomes" id="UP000185393">
    <property type="component" value="Segment"/>
</dbReference>
<dbReference type="EMBL" id="KJ019122">
    <property type="protein sequence ID" value="AIX36807.1"/>
    <property type="molecule type" value="Genomic_DNA"/>
</dbReference>
<dbReference type="Proteomes" id="UP000185394">
    <property type="component" value="Segment"/>
</dbReference>
<dbReference type="Proteomes" id="UP000185389">
    <property type="component" value="Segment"/>
</dbReference>
<dbReference type="EMBL" id="KJ019026">
    <property type="protein sequence ID" value="AIX14356.1"/>
    <property type="molecule type" value="Genomic_DNA"/>
</dbReference>
<dbReference type="Proteomes" id="UP000185395">
    <property type="component" value="Segment"/>
</dbReference>
<gene>
    <name evidence="12" type="ORF">Syn7803C101_170</name>
    <name evidence="13" type="ORF">Syn7803C104_173</name>
    <name evidence="14" type="ORF">Syn7803C107_171</name>
    <name evidence="15" type="ORF">Syn7803C26_170</name>
    <name evidence="16" type="ORF">Syn7803C31_174</name>
    <name evidence="17" type="ORF">Syn7803C33_170</name>
    <name evidence="18" type="ORF">Syn7803C38_169</name>
    <name evidence="1" type="ORF">Syn7803C42_171</name>
    <name evidence="2" type="ORF">Syn7803C47_172</name>
    <name evidence="3" type="ORF">Syn7803C53_170</name>
    <name evidence="4" type="ORF">Syn7803C60_169</name>
    <name evidence="5" type="ORF">Syn7803C86_172</name>
    <name evidence="6" type="ORF">Syn7803US102_171</name>
    <name evidence="7" type="ORF">Syn7803US112_174</name>
    <name evidence="8" type="ORF">Syn7803US123_172</name>
    <name evidence="9" type="ORF">Syn7803US19_169</name>
    <name evidence="10" type="ORF">Syn7803US62_169</name>
    <name evidence="11" type="ORF">Syn7803US79_171</name>
</gene>
<dbReference type="EMBL" id="KJ019030">
    <property type="protein sequence ID" value="AIX15221.1"/>
    <property type="molecule type" value="Genomic_DNA"/>
</dbReference>
<proteinExistence type="predicted"/>
<dbReference type="EMBL" id="KJ019033">
    <property type="protein sequence ID" value="AIX15867.1"/>
    <property type="molecule type" value="Genomic_DNA"/>
</dbReference>
<dbReference type="EMBL" id="KJ019158">
    <property type="protein sequence ID" value="AIX45513.1"/>
    <property type="molecule type" value="Genomic_DNA"/>
</dbReference>
<sequence length="55" mass="6369">MNTLQMVKKQINKASALHDAQISHTSYRGVEYNTRCVESKETHGTFCYRGRTYSK</sequence>
<evidence type="ECO:0000313" key="7">
    <source>
        <dbReference type="EMBL" id="AIX25606.1"/>
    </source>
</evidence>
<dbReference type="EMBL" id="KJ019116">
    <property type="protein sequence ID" value="AIX35510.1"/>
    <property type="molecule type" value="Genomic_DNA"/>
</dbReference>
<evidence type="ECO:0000313" key="15">
    <source>
        <dbReference type="EMBL" id="AIX44382.1"/>
    </source>
</evidence>
<evidence type="ECO:0000313" key="14">
    <source>
        <dbReference type="EMBL" id="AIX40325.1"/>
    </source>
</evidence>
<evidence type="ECO:0000313" key="13">
    <source>
        <dbReference type="EMBL" id="AIX40117.1"/>
    </source>
</evidence>
<accession>A0A0E3EWR4</accession>
<dbReference type="EMBL" id="KJ019157">
    <property type="protein sequence ID" value="AIX45306.1"/>
    <property type="molecule type" value="Genomic_DNA"/>
</dbReference>
<dbReference type="Proteomes" id="UP000185401">
    <property type="component" value="Segment"/>
</dbReference>
<reference evidence="19 20" key="1">
    <citation type="submission" date="2013-12" db="EMBL/GenBank/DDBJ databases">
        <title>Ecological redundancy of diverse viral populations within a natural community.</title>
        <authorList>
            <person name="Gregory A.C."/>
            <person name="LaButti K."/>
            <person name="Copeland A."/>
            <person name="Woyke T."/>
            <person name="Sullivan M.B."/>
        </authorList>
    </citation>
    <scope>NUCLEOTIDE SEQUENCE [LARGE SCALE GENOMIC DNA]</scope>
    <source>
        <strain evidence="12">Syn7803C101</strain>
        <strain evidence="13">Syn7803C104</strain>
        <strain evidence="14">Syn7803C107</strain>
        <strain evidence="15">Syn7803C26</strain>
        <strain evidence="16">Syn7803C31</strain>
        <strain evidence="17">Syn7803C33</strain>
        <strain evidence="18">Syn7803C38</strain>
        <strain evidence="1">Syn7803C42</strain>
        <strain evidence="2">Syn7803C47</strain>
        <strain evidence="3">Syn7803C53</strain>
        <strain evidence="4">Syn7803C60</strain>
        <strain evidence="5">Syn7803C86</strain>
        <strain evidence="6">Syn7803US102</strain>
        <strain evidence="7">Syn7803US112</strain>
        <strain evidence="8">Syn7803US123</strain>
        <strain evidence="9">Syn7803US19</strain>
        <strain evidence="10">Syn7803US62</strain>
        <strain evidence="11">Syn7803US79</strain>
    </source>
</reference>
<evidence type="ECO:0000313" key="9">
    <source>
        <dbReference type="EMBL" id="AIX28098.1"/>
    </source>
</evidence>
<organism evidence="4 21">
    <name type="scientific">Synechococcus phage ACG-2014a</name>
    <dbReference type="NCBI Taxonomy" id="1493507"/>
    <lineage>
        <taxon>Viruses</taxon>
        <taxon>Duplodnaviria</taxon>
        <taxon>Heunggongvirae</taxon>
        <taxon>Uroviricota</taxon>
        <taxon>Caudoviricetes</taxon>
        <taxon>Pantevenvirales</taxon>
        <taxon>Kyanoviridae</taxon>
        <taxon>Acionnavirus</taxon>
        <taxon>Acionnavirus monteraybay</taxon>
    </lineage>
</organism>
<dbReference type="Proteomes" id="UP000185391">
    <property type="component" value="Segment"/>
</dbReference>
<evidence type="ECO:0000313" key="11">
    <source>
        <dbReference type="EMBL" id="AIX36807.1"/>
    </source>
</evidence>
<evidence type="ECO:0000313" key="19">
    <source>
        <dbReference type="Proteomes" id="UP000033004"/>
    </source>
</evidence>
<dbReference type="Proteomes" id="UP000185397">
    <property type="component" value="Segment"/>
</dbReference>
<dbReference type="Proteomes" id="UP000185400">
    <property type="component" value="Segment"/>
</dbReference>